<dbReference type="InterPro" id="IPR011324">
    <property type="entry name" value="Cytotoxic_necrot_fac-like_cat"/>
</dbReference>
<keyword evidence="8" id="KW-0186">Copper</keyword>
<comment type="catalytic activity">
    <reaction evidence="10">
        <text>adenosine + phosphate = alpha-D-ribose 1-phosphate + adenine</text>
        <dbReference type="Rhea" id="RHEA:27642"/>
        <dbReference type="ChEBI" id="CHEBI:16335"/>
        <dbReference type="ChEBI" id="CHEBI:16708"/>
        <dbReference type="ChEBI" id="CHEBI:43474"/>
        <dbReference type="ChEBI" id="CHEBI:57720"/>
        <dbReference type="EC" id="2.4.2.1"/>
    </reaction>
    <physiologicalReaction direction="left-to-right" evidence="10">
        <dbReference type="Rhea" id="RHEA:27643"/>
    </physiologicalReaction>
</comment>
<dbReference type="SUPFAM" id="SSF64438">
    <property type="entry name" value="CNF1/YfiH-like putative cysteine hydrolases"/>
    <property type="match status" value="1"/>
</dbReference>
<comment type="catalytic activity">
    <reaction evidence="1">
        <text>inosine + phosphate = alpha-D-ribose 1-phosphate + hypoxanthine</text>
        <dbReference type="Rhea" id="RHEA:27646"/>
        <dbReference type="ChEBI" id="CHEBI:17368"/>
        <dbReference type="ChEBI" id="CHEBI:17596"/>
        <dbReference type="ChEBI" id="CHEBI:43474"/>
        <dbReference type="ChEBI" id="CHEBI:57720"/>
        <dbReference type="EC" id="2.4.2.1"/>
    </reaction>
    <physiologicalReaction direction="left-to-right" evidence="1">
        <dbReference type="Rhea" id="RHEA:27647"/>
    </physiologicalReaction>
</comment>
<keyword evidence="6" id="KW-0378">Hydrolase</keyword>
<dbReference type="Gene3D" id="3.60.140.10">
    <property type="entry name" value="CNF1/YfiH-like putative cysteine hydrolases"/>
    <property type="match status" value="1"/>
</dbReference>
<evidence type="ECO:0000256" key="6">
    <source>
        <dbReference type="ARBA" id="ARBA00022801"/>
    </source>
</evidence>
<evidence type="ECO:0000256" key="5">
    <source>
        <dbReference type="ARBA" id="ARBA00022723"/>
    </source>
</evidence>
<evidence type="ECO:0000256" key="8">
    <source>
        <dbReference type="ARBA" id="ARBA00023008"/>
    </source>
</evidence>
<dbReference type="InterPro" id="IPR038371">
    <property type="entry name" value="Cu_polyphenol_OxRdtase_sf"/>
</dbReference>
<evidence type="ECO:0000313" key="12">
    <source>
        <dbReference type="EMBL" id="AZQ76230.1"/>
    </source>
</evidence>
<proteinExistence type="inferred from homology"/>
<dbReference type="Pfam" id="PF02578">
    <property type="entry name" value="Cu-oxidase_4"/>
    <property type="match status" value="1"/>
</dbReference>
<comment type="catalytic activity">
    <reaction evidence="9">
        <text>adenosine + H2O + H(+) = inosine + NH4(+)</text>
        <dbReference type="Rhea" id="RHEA:24408"/>
        <dbReference type="ChEBI" id="CHEBI:15377"/>
        <dbReference type="ChEBI" id="CHEBI:15378"/>
        <dbReference type="ChEBI" id="CHEBI:16335"/>
        <dbReference type="ChEBI" id="CHEBI:17596"/>
        <dbReference type="ChEBI" id="CHEBI:28938"/>
        <dbReference type="EC" id="3.5.4.4"/>
    </reaction>
    <physiologicalReaction direction="left-to-right" evidence="9">
        <dbReference type="Rhea" id="RHEA:24409"/>
    </physiologicalReaction>
</comment>
<dbReference type="KEGG" id="flh:EJ997_01650"/>
<name>A0A3S9PV36_9ACTO</name>
<dbReference type="OrthoDB" id="4279at2"/>
<gene>
    <name evidence="12" type="ORF">EJ997_01650</name>
</gene>
<dbReference type="GO" id="GO:0005507">
    <property type="term" value="F:copper ion binding"/>
    <property type="evidence" value="ECO:0007669"/>
    <property type="project" value="TreeGrafter"/>
</dbReference>
<evidence type="ECO:0000256" key="10">
    <source>
        <dbReference type="ARBA" id="ARBA00048968"/>
    </source>
</evidence>
<comment type="similarity">
    <text evidence="3">Belongs to the purine nucleoside phosphorylase YfiH/LACC1 family.</text>
</comment>
<evidence type="ECO:0000256" key="1">
    <source>
        <dbReference type="ARBA" id="ARBA00000553"/>
    </source>
</evidence>
<comment type="catalytic activity">
    <reaction evidence="11">
        <text>S-methyl-5'-thioadenosine + phosphate = 5-(methylsulfanyl)-alpha-D-ribose 1-phosphate + adenine</text>
        <dbReference type="Rhea" id="RHEA:11852"/>
        <dbReference type="ChEBI" id="CHEBI:16708"/>
        <dbReference type="ChEBI" id="CHEBI:17509"/>
        <dbReference type="ChEBI" id="CHEBI:43474"/>
        <dbReference type="ChEBI" id="CHEBI:58533"/>
        <dbReference type="EC" id="2.4.2.28"/>
    </reaction>
    <physiologicalReaction direction="left-to-right" evidence="11">
        <dbReference type="Rhea" id="RHEA:11853"/>
    </physiologicalReaction>
</comment>
<reference evidence="12 13" key="1">
    <citation type="submission" date="2018-12" db="EMBL/GenBank/DDBJ databases">
        <title>Complete genome sequence of Flaviflexus sp. H23T48.</title>
        <authorList>
            <person name="Bae J.-W."/>
            <person name="Lee J.-Y."/>
        </authorList>
    </citation>
    <scope>NUCLEOTIDE SEQUENCE [LARGE SCALE GENOMIC DNA]</scope>
    <source>
        <strain evidence="12 13">H23T48</strain>
    </source>
</reference>
<dbReference type="GO" id="GO:0017061">
    <property type="term" value="F:S-methyl-5-thioadenosine phosphorylase activity"/>
    <property type="evidence" value="ECO:0007669"/>
    <property type="project" value="UniProtKB-EC"/>
</dbReference>
<evidence type="ECO:0000256" key="9">
    <source>
        <dbReference type="ARBA" id="ARBA00047989"/>
    </source>
</evidence>
<evidence type="ECO:0000256" key="7">
    <source>
        <dbReference type="ARBA" id="ARBA00022833"/>
    </source>
</evidence>
<dbReference type="PANTHER" id="PTHR30616">
    <property type="entry name" value="UNCHARACTERIZED PROTEIN YFIH"/>
    <property type="match status" value="1"/>
</dbReference>
<dbReference type="InterPro" id="IPR003730">
    <property type="entry name" value="Cu_polyphenol_OxRdtase"/>
</dbReference>
<protein>
    <submittedName>
        <fullName evidence="12">Laccase domain-containing protein</fullName>
    </submittedName>
</protein>
<keyword evidence="4" id="KW-0808">Transferase</keyword>
<keyword evidence="5" id="KW-0479">Metal-binding</keyword>
<comment type="function">
    <text evidence="2">Purine nucleoside enzyme that catalyzes the phosphorolysis of adenosine and inosine nucleosides, yielding D-ribose 1-phosphate and the respective free bases, adenine and hypoxanthine. Also catalyzes the phosphorolysis of S-methyl-5'-thioadenosine into adenine and S-methyl-5-thio-alpha-D-ribose 1-phosphate. Also has adenosine deaminase activity.</text>
</comment>
<dbReference type="AlphaFoldDB" id="A0A3S9PV36"/>
<keyword evidence="7" id="KW-0862">Zinc</keyword>
<evidence type="ECO:0000256" key="3">
    <source>
        <dbReference type="ARBA" id="ARBA00007353"/>
    </source>
</evidence>
<dbReference type="PANTHER" id="PTHR30616:SF2">
    <property type="entry name" value="PURINE NUCLEOSIDE PHOSPHORYLASE LACC1"/>
    <property type="match status" value="1"/>
</dbReference>
<dbReference type="Proteomes" id="UP000280344">
    <property type="component" value="Chromosome"/>
</dbReference>
<evidence type="ECO:0000256" key="2">
    <source>
        <dbReference type="ARBA" id="ARBA00003215"/>
    </source>
</evidence>
<dbReference type="EMBL" id="CP034593">
    <property type="protein sequence ID" value="AZQ76230.1"/>
    <property type="molecule type" value="Genomic_DNA"/>
</dbReference>
<sequence>MIIDFLPIPGALAGFTTRVPGTPPESYAGNLGYHVGDDPKNVDRWRAELQERTGPLAWMSQVHGTTILDAQPHVQEADGLLVRPGQGAAVMVADCVPLLLIGRSNNDPVIGAVVHVGRAGLLGGIGVRGVEALRVKGAEQIEAIIGPAICGQCYEVGEAMAEDSEKVMPGSSCVTRWGTAGIDIPGALAEQLRSNGVEVCDERVCTMEDDRYFSHRRQKGQAGRFAGVLVLP</sequence>
<evidence type="ECO:0000256" key="11">
    <source>
        <dbReference type="ARBA" id="ARBA00049893"/>
    </source>
</evidence>
<evidence type="ECO:0000313" key="13">
    <source>
        <dbReference type="Proteomes" id="UP000280344"/>
    </source>
</evidence>
<keyword evidence="13" id="KW-1185">Reference proteome</keyword>
<accession>A0A3S9PV36</accession>
<evidence type="ECO:0000256" key="4">
    <source>
        <dbReference type="ARBA" id="ARBA00022679"/>
    </source>
</evidence>
<dbReference type="GO" id="GO:0016787">
    <property type="term" value="F:hydrolase activity"/>
    <property type="evidence" value="ECO:0007669"/>
    <property type="project" value="UniProtKB-KW"/>
</dbReference>
<dbReference type="CDD" id="cd16833">
    <property type="entry name" value="YfiH"/>
    <property type="match status" value="1"/>
</dbReference>
<organism evidence="12 13">
    <name type="scientific">Flaviflexus ciconiae</name>
    <dbReference type="NCBI Taxonomy" id="2496867"/>
    <lineage>
        <taxon>Bacteria</taxon>
        <taxon>Bacillati</taxon>
        <taxon>Actinomycetota</taxon>
        <taxon>Actinomycetes</taxon>
        <taxon>Actinomycetales</taxon>
        <taxon>Actinomycetaceae</taxon>
        <taxon>Flaviflexus</taxon>
    </lineage>
</organism>